<dbReference type="Proteomes" id="UP001355056">
    <property type="component" value="Unassembled WGS sequence"/>
</dbReference>
<evidence type="ECO:0000313" key="1">
    <source>
        <dbReference type="EMBL" id="MEG3183280.1"/>
    </source>
</evidence>
<reference evidence="1 2" key="1">
    <citation type="journal article" date="2016" name="Int. J. Syst. Evol. Microbiol.">
        <title>Lysobacter erysipheiresistens sp. nov., an antagonist of powdery mildew, isolated from tobacco-cultivated soil.</title>
        <authorList>
            <person name="Xie B."/>
            <person name="Li T."/>
            <person name="Lin X."/>
            <person name="Wang C.J."/>
            <person name="Chen Y.J."/>
            <person name="Liu W.J."/>
            <person name="Zhao Z.W."/>
        </authorList>
    </citation>
    <scope>NUCLEOTIDE SEQUENCE [LARGE SCALE GENOMIC DNA]</scope>
    <source>
        <strain evidence="1 2">RS-LYSO-3</strain>
    </source>
</reference>
<evidence type="ECO:0008006" key="3">
    <source>
        <dbReference type="Google" id="ProtNLM"/>
    </source>
</evidence>
<dbReference type="RefSeq" id="WP_332615121.1">
    <property type="nucleotide sequence ID" value="NZ_JAXGFP010000002.1"/>
</dbReference>
<name>A0ABU7YWJ0_9GAMM</name>
<sequence length="677" mass="72637">MSRPMLPLLLSLALSSWLWTAGIGPARAAPRTATATIDRVTTAVATLHDVRVGLAWPEGAPHGELRLRARRVEAPELGYRFRDLDWRCPLQRDGNGGWQCAGELRSGAERMQLSVALGAATTEASLTRDAIRIELRRNAAAPDATRIDLTRVPMAWTQALLSQAWDSGRLTGGTLDAALTVTAPSNQPLEIAGPLHLRAASFDTPDGTIAGANLGARVDIDARLGEVDRFTVDGQVLGGELLFGTTYVSLQDRAVDLQLSGLQDGQGWRLPRIRWSDRGILAVEGSAALGPTAELQALDLRASSPDLDRLAAGYLSGWLGLAGLAELQIDGAADATVRISDGQLDDALLRLHDTRVDDPRGRFAFAGIDGDLRFSATTPVSSELRWRGGEIYGLAYGPTRLPFRSADGVLRLREAVALPLLGGVARFDHLQIRPPADDQSLEVRFGLSLDRLDVARLSDALDWPAFTGELSGTIPEARYADDRLQFDGGLAMQLFGGEVAVTSLSMERPFGVLPTLSADIAFDDIGLTALTGAFDFGSISGKLDGRIADLRLVNWQPVAFDAQLRTDRHRGVRQRISQRAVQDLTSVGNASIVSSLQSQLIGFFDDFGYSQIGIACRLSEEVCTMDGLGSAGEGFIIVQGSGLPRLTVVGFNRRVDWPTLVERLAAVGTGDVKPVVD</sequence>
<dbReference type="EMBL" id="JAXGFP010000002">
    <property type="protein sequence ID" value="MEG3183280.1"/>
    <property type="molecule type" value="Genomic_DNA"/>
</dbReference>
<gene>
    <name evidence="1" type="ORF">SNE34_04540</name>
</gene>
<protein>
    <recommendedName>
        <fullName evidence="3">Dicarboxylate transport domain-containing protein</fullName>
    </recommendedName>
</protein>
<comment type="caution">
    <text evidence="1">The sequence shown here is derived from an EMBL/GenBank/DDBJ whole genome shotgun (WGS) entry which is preliminary data.</text>
</comment>
<organism evidence="1 2">
    <name type="scientific">Novilysobacter erysipheiresistens</name>
    <dbReference type="NCBI Taxonomy" id="1749332"/>
    <lineage>
        <taxon>Bacteria</taxon>
        <taxon>Pseudomonadati</taxon>
        <taxon>Pseudomonadota</taxon>
        <taxon>Gammaproteobacteria</taxon>
        <taxon>Lysobacterales</taxon>
        <taxon>Lysobacteraceae</taxon>
        <taxon>Novilysobacter</taxon>
    </lineage>
</organism>
<proteinExistence type="predicted"/>
<evidence type="ECO:0000313" key="2">
    <source>
        <dbReference type="Proteomes" id="UP001355056"/>
    </source>
</evidence>
<keyword evidence="2" id="KW-1185">Reference proteome</keyword>
<accession>A0ABU7YWJ0</accession>